<protein>
    <recommendedName>
        <fullName evidence="3">Peptidase A2 domain-containing protein</fullName>
    </recommendedName>
</protein>
<gene>
    <name evidence="1" type="ORF">RF11_09069</name>
</gene>
<dbReference type="OrthoDB" id="775972at2759"/>
<evidence type="ECO:0000313" key="1">
    <source>
        <dbReference type="EMBL" id="KII60434.1"/>
    </source>
</evidence>
<comment type="caution">
    <text evidence="1">The sequence shown here is derived from an EMBL/GenBank/DDBJ whole genome shotgun (WGS) entry which is preliminary data.</text>
</comment>
<proteinExistence type="predicted"/>
<dbReference type="PANTHER" id="PTHR37984">
    <property type="entry name" value="PROTEIN CBG26694"/>
    <property type="match status" value="1"/>
</dbReference>
<sequence length="474" mass="54134">MAYDSSKEKFSAYLCRLQHHFQACGISDYVQKKSRFLSWVGSETYTLLGKIRPGFEKDYSFEEISHILSEYEAEEFHFIHARVEFNRCNLKPNKTYGEWVATLRAIAECCGFKCYKKEYQRWLADENIRDAIILRTPRKNIQSALLQQKSPTLEQVLSIGGSMLTTSKTMKAIEMEDTECMLNKISSRLLHHHKKIKWKSCKNCGVSHERKDCRQFSKICSRCNKLGRIKDVCMTKLPIDRFPKSNSKYRSSNSINEVVVNSCEWISLSIGVENLHFSFLVDTDASFSIKSSTVFDALGIELKEDSSMIKSFGGAEGAIRGYVMATISYEGNTARTRLLVANSGNNSNILGFDNIKGLRIDLNNLFSCNQVIPAQRDRQLKTLRAKYRELFDNSRLGERKNYNAKLYMKDGAVPKFSKARNIPLALREKTKAELDRLVERCVLGKIDAIDWAFPIVIVANPDGSIRIVQFSEMG</sequence>
<reference evidence="1 2" key="1">
    <citation type="journal article" date="2014" name="Genome Biol. Evol.">
        <title>The genome of the myxosporean Thelohanellus kitauei shows adaptations to nutrient acquisition within its fish host.</title>
        <authorList>
            <person name="Yang Y."/>
            <person name="Xiong J."/>
            <person name="Zhou Z."/>
            <person name="Huo F."/>
            <person name="Miao W."/>
            <person name="Ran C."/>
            <person name="Liu Y."/>
            <person name="Zhang J."/>
            <person name="Feng J."/>
            <person name="Wang M."/>
            <person name="Wang M."/>
            <person name="Wang L."/>
            <person name="Yao B."/>
        </authorList>
    </citation>
    <scope>NUCLEOTIDE SEQUENCE [LARGE SCALE GENOMIC DNA]</scope>
    <source>
        <strain evidence="1">Wuqing</strain>
    </source>
</reference>
<dbReference type="EMBL" id="JWZT01005622">
    <property type="protein sequence ID" value="KII60434.1"/>
    <property type="molecule type" value="Genomic_DNA"/>
</dbReference>
<dbReference type="Gene3D" id="3.10.10.10">
    <property type="entry name" value="HIV Type 1 Reverse Transcriptase, subunit A, domain 1"/>
    <property type="match status" value="1"/>
</dbReference>
<accession>A0A0C2M7U5</accession>
<name>A0A0C2M7U5_THEKT</name>
<dbReference type="InterPro" id="IPR021109">
    <property type="entry name" value="Peptidase_aspartic_dom_sf"/>
</dbReference>
<dbReference type="OMA" id="CEWISLS"/>
<organism evidence="1 2">
    <name type="scientific">Thelohanellus kitauei</name>
    <name type="common">Myxosporean</name>
    <dbReference type="NCBI Taxonomy" id="669202"/>
    <lineage>
        <taxon>Eukaryota</taxon>
        <taxon>Metazoa</taxon>
        <taxon>Cnidaria</taxon>
        <taxon>Myxozoa</taxon>
        <taxon>Myxosporea</taxon>
        <taxon>Bivalvulida</taxon>
        <taxon>Platysporina</taxon>
        <taxon>Myxobolidae</taxon>
        <taxon>Thelohanellus</taxon>
    </lineage>
</organism>
<dbReference type="PANTHER" id="PTHR37984:SF9">
    <property type="entry name" value="INTEGRASE CATALYTIC DOMAIN-CONTAINING PROTEIN"/>
    <property type="match status" value="1"/>
</dbReference>
<evidence type="ECO:0008006" key="3">
    <source>
        <dbReference type="Google" id="ProtNLM"/>
    </source>
</evidence>
<dbReference type="Proteomes" id="UP000031668">
    <property type="component" value="Unassembled WGS sequence"/>
</dbReference>
<keyword evidence="2" id="KW-1185">Reference proteome</keyword>
<evidence type="ECO:0000313" key="2">
    <source>
        <dbReference type="Proteomes" id="UP000031668"/>
    </source>
</evidence>
<dbReference type="SUPFAM" id="SSF50630">
    <property type="entry name" value="Acid proteases"/>
    <property type="match status" value="1"/>
</dbReference>
<dbReference type="AlphaFoldDB" id="A0A0C2M7U5"/>
<dbReference type="Gene3D" id="2.40.70.10">
    <property type="entry name" value="Acid Proteases"/>
    <property type="match status" value="1"/>
</dbReference>
<dbReference type="InterPro" id="IPR050951">
    <property type="entry name" value="Retrovirus_Pol_polyprotein"/>
</dbReference>